<dbReference type="Gene3D" id="1.10.10.2910">
    <property type="match status" value="1"/>
</dbReference>
<dbReference type="Proteomes" id="UP000273966">
    <property type="component" value="Unassembled WGS sequence"/>
</dbReference>
<dbReference type="EMBL" id="RJMT01000008">
    <property type="protein sequence ID" value="RSI30243.1"/>
    <property type="molecule type" value="Genomic_DNA"/>
</dbReference>
<dbReference type="AlphaFoldDB" id="A0AB74DJD4"/>
<evidence type="ECO:0000313" key="3">
    <source>
        <dbReference type="Proteomes" id="UP000273966"/>
    </source>
</evidence>
<protein>
    <recommendedName>
        <fullName evidence="1">IrrE N-terminal-like domain-containing protein</fullName>
    </recommendedName>
</protein>
<proteinExistence type="predicted"/>
<gene>
    <name evidence="2" type="ORF">D8879_07815</name>
</gene>
<organism evidence="2 3">
    <name type="scientific">Streptococcus sanguinis</name>
    <dbReference type="NCBI Taxonomy" id="1305"/>
    <lineage>
        <taxon>Bacteria</taxon>
        <taxon>Bacillati</taxon>
        <taxon>Bacillota</taxon>
        <taxon>Bacilli</taxon>
        <taxon>Lactobacillales</taxon>
        <taxon>Streptococcaceae</taxon>
        <taxon>Streptococcus</taxon>
    </lineage>
</organism>
<evidence type="ECO:0000313" key="2">
    <source>
        <dbReference type="EMBL" id="RSI30243.1"/>
    </source>
</evidence>
<dbReference type="RefSeq" id="WP_125378366.1">
    <property type="nucleotide sequence ID" value="NZ_CP071419.1"/>
</dbReference>
<sequence length="176" mass="20810">MTYNYKVVPCSRLEIRNYADYFRDKTKLSNELAYPIVEVFELLAETGYYDYEIVPIEDMPNNYGETLKGENLIRIREDIYEKACEDDGFSRSTIAHELLHFFKHRQEEIVFCRTVEEMKSRKAYEDPEWQANCFAGELLVPKRLVKNLSVEEVVEQCKVTQAMASFQLGQYEKEGW</sequence>
<dbReference type="InterPro" id="IPR010359">
    <property type="entry name" value="IrrE_HExxH"/>
</dbReference>
<accession>A0AB74DJD4</accession>
<feature type="domain" description="IrrE N-terminal-like" evidence="1">
    <location>
        <begin position="72"/>
        <end position="146"/>
    </location>
</feature>
<comment type="caution">
    <text evidence="2">The sequence shown here is derived from an EMBL/GenBank/DDBJ whole genome shotgun (WGS) entry which is preliminary data.</text>
</comment>
<evidence type="ECO:0000259" key="1">
    <source>
        <dbReference type="Pfam" id="PF06114"/>
    </source>
</evidence>
<name>A0AB74DJD4_STRSA</name>
<dbReference type="Pfam" id="PF06114">
    <property type="entry name" value="Peptidase_M78"/>
    <property type="match status" value="1"/>
</dbReference>
<reference evidence="2 3" key="1">
    <citation type="submission" date="2018-11" db="EMBL/GenBank/DDBJ databases">
        <title>Species Designations Belie Phenotypic and Genotypic Heterogeneity in Oral Streptococci.</title>
        <authorList>
            <person name="Velsko I."/>
        </authorList>
    </citation>
    <scope>NUCLEOTIDE SEQUENCE [LARGE SCALE GENOMIC DNA]</scope>
    <source>
        <strain evidence="2 3">BCC16</strain>
    </source>
</reference>